<dbReference type="GO" id="GO:0016592">
    <property type="term" value="C:mediator complex"/>
    <property type="evidence" value="ECO:0007669"/>
    <property type="project" value="TreeGrafter"/>
</dbReference>
<dbReference type="OrthoDB" id="9935637at2759"/>
<feature type="region of interest" description="Disordered" evidence="2">
    <location>
        <begin position="300"/>
        <end position="319"/>
    </location>
</feature>
<reference evidence="5" key="1">
    <citation type="submission" date="2025-08" db="UniProtKB">
        <authorList>
            <consortium name="RefSeq"/>
        </authorList>
    </citation>
    <scope>IDENTIFICATION</scope>
    <source>
        <tissue evidence="5">Spleen</tissue>
    </source>
</reference>
<dbReference type="PANTHER" id="PTHR15268">
    <property type="entry name" value="THRAP3/BCLAF1"/>
    <property type="match status" value="1"/>
</dbReference>
<feature type="compositionally biased region" description="Polar residues" evidence="2">
    <location>
        <begin position="345"/>
        <end position="358"/>
    </location>
</feature>
<dbReference type="RefSeq" id="XP_006835742.1">
    <property type="nucleotide sequence ID" value="XM_006835679.1"/>
</dbReference>
<evidence type="ECO:0000313" key="4">
    <source>
        <dbReference type="Proteomes" id="UP000504623"/>
    </source>
</evidence>
<feature type="compositionally biased region" description="Basic and acidic residues" evidence="2">
    <location>
        <begin position="39"/>
        <end position="48"/>
    </location>
</feature>
<dbReference type="PROSITE" id="PS50006">
    <property type="entry name" value="FHA_DOMAIN"/>
    <property type="match status" value="1"/>
</dbReference>
<feature type="region of interest" description="Disordered" evidence="2">
    <location>
        <begin position="1"/>
        <end position="23"/>
    </location>
</feature>
<dbReference type="InterPro" id="IPR029199">
    <property type="entry name" value="THRAP3_BCLAF1"/>
</dbReference>
<dbReference type="GO" id="GO:0003712">
    <property type="term" value="F:transcription coregulator activity"/>
    <property type="evidence" value="ECO:0007669"/>
    <property type="project" value="TreeGrafter"/>
</dbReference>
<feature type="compositionally biased region" description="Polar residues" evidence="2">
    <location>
        <begin position="306"/>
        <end position="316"/>
    </location>
</feature>
<dbReference type="CTD" id="256643"/>
<comment type="similarity">
    <text evidence="1">Belongs to the BCLAF1/THRAP3 family.</text>
</comment>
<sequence length="608" mass="71438">MSQPQSRSPEWKQRSLSPEPLNSDLYKQKHFYGHYGCEYKKDPKRPWEMDEENYGQSKPKIPSRENISYPSLECRSPSPNTRRNSWEYSYRPYQVCSPEREDFNRISQYMPKYSGVLDNELEITYPQKMQESYFINDDKVGGKGGKPPQSSTADLLRFEGAWQEEEFRNQWMQEKMYAELSKRGSEDSETRSSFQKRFPEDPDFSIYGYTSQKSKDVEKYENIEPVRDLLWKPETSFPHYPEKKGLSDFRLQNDWHAERDYAEANSVNRISYDYCHKFHKPAGEDQDFSPGRIQKYFKEDDRKYSSQKGPVNTKSDCFNAGGGREVKDVLLEEPFTQTKKDYVAGTNSNETDIASQPFNDEWKEKLKKEEDLRKESKSSSSQLDRILPNVKPSSFNGRRSSLMIKVDVKKSMDRSRVASSYSRERQMSHDLTAVGRKSENFNVVFQHLDSTQNTENKPAGEFIQEIITTIHQVKENNFSSPGITLHDRFSELQATRGTGVNEIKLSSDPRLHRKMDMSLVEFQSRPMGYESEQNMVKVIHPNDLRHNIERRRRERLQNEDGHGFYNASATERNDQRLSFSKSKTTHSDGLERPVRFKHSHFRKRFQKF</sequence>
<dbReference type="GeneID" id="102816289"/>
<organism evidence="4 5">
    <name type="scientific">Chrysochloris asiatica</name>
    <name type="common">Cape golden mole</name>
    <dbReference type="NCBI Taxonomy" id="185453"/>
    <lineage>
        <taxon>Eukaryota</taxon>
        <taxon>Metazoa</taxon>
        <taxon>Chordata</taxon>
        <taxon>Craniata</taxon>
        <taxon>Vertebrata</taxon>
        <taxon>Euteleostomi</taxon>
        <taxon>Mammalia</taxon>
        <taxon>Eutheria</taxon>
        <taxon>Afrotheria</taxon>
        <taxon>Chrysochloridae</taxon>
        <taxon>Chrysochlorinae</taxon>
        <taxon>Chrysochloris</taxon>
    </lineage>
</organism>
<dbReference type="GO" id="GO:0003677">
    <property type="term" value="F:DNA binding"/>
    <property type="evidence" value="ECO:0007669"/>
    <property type="project" value="TreeGrafter"/>
</dbReference>
<dbReference type="GO" id="GO:0045944">
    <property type="term" value="P:positive regulation of transcription by RNA polymerase II"/>
    <property type="evidence" value="ECO:0007669"/>
    <property type="project" value="TreeGrafter"/>
</dbReference>
<dbReference type="PANTHER" id="PTHR15268:SF17">
    <property type="entry name" value="BCLAF1 AND THRAP3 FAMILY MEMBER 3"/>
    <property type="match status" value="1"/>
</dbReference>
<protein>
    <submittedName>
        <fullName evidence="5">Uncharacterized protein CXorf23 homolog</fullName>
    </submittedName>
</protein>
<name>A0A9B0T810_CHRAS</name>
<proteinExistence type="inferred from homology"/>
<feature type="region of interest" description="Disordered" evidence="2">
    <location>
        <begin position="341"/>
        <end position="360"/>
    </location>
</feature>
<evidence type="ECO:0000256" key="1">
    <source>
        <dbReference type="ARBA" id="ARBA00006481"/>
    </source>
</evidence>
<keyword evidence="4" id="KW-1185">Reference proteome</keyword>
<dbReference type="InterPro" id="IPR000253">
    <property type="entry name" value="FHA_dom"/>
</dbReference>
<evidence type="ECO:0000259" key="3">
    <source>
        <dbReference type="PROSITE" id="PS50006"/>
    </source>
</evidence>
<feature type="region of interest" description="Disordered" evidence="2">
    <location>
        <begin position="369"/>
        <end position="394"/>
    </location>
</feature>
<gene>
    <name evidence="5" type="primary">LOC102816289</name>
</gene>
<evidence type="ECO:0000313" key="5">
    <source>
        <dbReference type="RefSeq" id="XP_006835742.1"/>
    </source>
</evidence>
<dbReference type="Pfam" id="PF15440">
    <property type="entry name" value="THRAP3_BCLAF1"/>
    <property type="match status" value="1"/>
</dbReference>
<evidence type="ECO:0000256" key="2">
    <source>
        <dbReference type="SAM" id="MobiDB-lite"/>
    </source>
</evidence>
<dbReference type="AlphaFoldDB" id="A0A9B0T810"/>
<dbReference type="Proteomes" id="UP000504623">
    <property type="component" value="Unplaced"/>
</dbReference>
<accession>A0A9B0T810</accession>
<feature type="region of interest" description="Disordered" evidence="2">
    <location>
        <begin position="554"/>
        <end position="592"/>
    </location>
</feature>
<feature type="region of interest" description="Disordered" evidence="2">
    <location>
        <begin position="39"/>
        <end position="82"/>
    </location>
</feature>
<feature type="domain" description="FHA" evidence="3">
    <location>
        <begin position="432"/>
        <end position="505"/>
    </location>
</feature>